<evidence type="ECO:0000313" key="2">
    <source>
        <dbReference type="Proteomes" id="UP000729402"/>
    </source>
</evidence>
<protein>
    <submittedName>
        <fullName evidence="1">Uncharacterized protein</fullName>
    </submittedName>
</protein>
<reference evidence="1" key="2">
    <citation type="submission" date="2021-02" db="EMBL/GenBank/DDBJ databases">
        <authorList>
            <person name="Kimball J.A."/>
            <person name="Haas M.W."/>
            <person name="Macchietto M."/>
            <person name="Kono T."/>
            <person name="Duquette J."/>
            <person name="Shao M."/>
        </authorList>
    </citation>
    <scope>NUCLEOTIDE SEQUENCE</scope>
    <source>
        <tissue evidence="1">Fresh leaf tissue</tissue>
    </source>
</reference>
<reference evidence="1" key="1">
    <citation type="journal article" date="2021" name="bioRxiv">
        <title>Whole Genome Assembly and Annotation of Northern Wild Rice, Zizania palustris L., Supports a Whole Genome Duplication in the Zizania Genus.</title>
        <authorList>
            <person name="Haas M."/>
            <person name="Kono T."/>
            <person name="Macchietto M."/>
            <person name="Millas R."/>
            <person name="McGilp L."/>
            <person name="Shao M."/>
            <person name="Duquette J."/>
            <person name="Hirsch C.N."/>
            <person name="Kimball J."/>
        </authorList>
    </citation>
    <scope>NUCLEOTIDE SEQUENCE</scope>
    <source>
        <tissue evidence="1">Fresh leaf tissue</tissue>
    </source>
</reference>
<gene>
    <name evidence="1" type="ORF">GUJ93_ZPchr0012g22148</name>
</gene>
<accession>A0A8J5WQF7</accession>
<proteinExistence type="predicted"/>
<dbReference type="Proteomes" id="UP000729402">
    <property type="component" value="Unassembled WGS sequence"/>
</dbReference>
<dbReference type="EMBL" id="JAAALK010000080">
    <property type="protein sequence ID" value="KAG8092994.1"/>
    <property type="molecule type" value="Genomic_DNA"/>
</dbReference>
<sequence>MEQQGYQHCSHSSMELKVDQTMAAPDGLPSSPLMGNALSSCGAIVSISVSDSSAWDGKSEKKQLISATSPPASIVM</sequence>
<evidence type="ECO:0000313" key="1">
    <source>
        <dbReference type="EMBL" id="KAG8092994.1"/>
    </source>
</evidence>
<dbReference type="AlphaFoldDB" id="A0A8J5WQF7"/>
<comment type="caution">
    <text evidence="1">The sequence shown here is derived from an EMBL/GenBank/DDBJ whole genome shotgun (WGS) entry which is preliminary data.</text>
</comment>
<name>A0A8J5WQF7_ZIZPA</name>
<organism evidence="1 2">
    <name type="scientific">Zizania palustris</name>
    <name type="common">Northern wild rice</name>
    <dbReference type="NCBI Taxonomy" id="103762"/>
    <lineage>
        <taxon>Eukaryota</taxon>
        <taxon>Viridiplantae</taxon>
        <taxon>Streptophyta</taxon>
        <taxon>Embryophyta</taxon>
        <taxon>Tracheophyta</taxon>
        <taxon>Spermatophyta</taxon>
        <taxon>Magnoliopsida</taxon>
        <taxon>Liliopsida</taxon>
        <taxon>Poales</taxon>
        <taxon>Poaceae</taxon>
        <taxon>BOP clade</taxon>
        <taxon>Oryzoideae</taxon>
        <taxon>Oryzeae</taxon>
        <taxon>Zizaniinae</taxon>
        <taxon>Zizania</taxon>
    </lineage>
</organism>
<keyword evidence="2" id="KW-1185">Reference proteome</keyword>